<dbReference type="Proteomes" id="UP001168877">
    <property type="component" value="Unassembled WGS sequence"/>
</dbReference>
<organism evidence="3 4">
    <name type="scientific">Acer saccharum</name>
    <name type="common">Sugar maple</name>
    <dbReference type="NCBI Taxonomy" id="4024"/>
    <lineage>
        <taxon>Eukaryota</taxon>
        <taxon>Viridiplantae</taxon>
        <taxon>Streptophyta</taxon>
        <taxon>Embryophyta</taxon>
        <taxon>Tracheophyta</taxon>
        <taxon>Spermatophyta</taxon>
        <taxon>Magnoliopsida</taxon>
        <taxon>eudicotyledons</taxon>
        <taxon>Gunneridae</taxon>
        <taxon>Pentapetalae</taxon>
        <taxon>rosids</taxon>
        <taxon>malvids</taxon>
        <taxon>Sapindales</taxon>
        <taxon>Sapindaceae</taxon>
        <taxon>Hippocastanoideae</taxon>
        <taxon>Acereae</taxon>
        <taxon>Acer</taxon>
    </lineage>
</organism>
<dbReference type="Pfam" id="PF00483">
    <property type="entry name" value="NTP_transferase"/>
    <property type="match status" value="2"/>
</dbReference>
<feature type="domain" description="Nucleotidyl transferase" evidence="2">
    <location>
        <begin position="83"/>
        <end position="218"/>
    </location>
</feature>
<dbReference type="InterPro" id="IPR005835">
    <property type="entry name" value="NTP_transferase_dom"/>
</dbReference>
<dbReference type="GO" id="GO:0005978">
    <property type="term" value="P:glycogen biosynthetic process"/>
    <property type="evidence" value="ECO:0007669"/>
    <property type="project" value="InterPro"/>
</dbReference>
<keyword evidence="4" id="KW-1185">Reference proteome</keyword>
<sequence length="421" mass="46805">MMVTMRLNSCSSTNVEPQAINAKLGFLGSADNHRKRLLKLPCSVPQPPSLLIFNSQQPQLFPPVDQSVAAIVLGDGSDSESRRRLYPLTKRRTEGAIPMAANYRLIDAVVSNCINSNIKKIYALTQFNSTSLNLHLSGAYSGMFRGKQGFVEVIAAYQSLEHQGWFQGNADAIRCLWVLEEYPVAQFLVLPGHHLYRMDYQKLIEAHRNSKADITIVALSGTRDPVDSITVYDKVSSTGIYVVNRDTMSKLVNEYFPEANDFASELIPGAISIGMKVESYLFDGYWEDMRSIQAFYQANMECIKKSNMRYNFYDRDSPLYTMPRCLPPSLVSDAVISDSVIADGCILNQKEDDAQNIPIGIGENTQIRKAIIDKNARIGKNVKIINKDNVQEGDREANGYIVSGGIVVLLRAAQIADGTIL</sequence>
<dbReference type="CDD" id="cd02508">
    <property type="entry name" value="ADP_Glucose_PP"/>
    <property type="match status" value="1"/>
</dbReference>
<dbReference type="Gene3D" id="2.160.10.10">
    <property type="entry name" value="Hexapeptide repeat proteins"/>
    <property type="match status" value="1"/>
</dbReference>
<evidence type="ECO:0000313" key="3">
    <source>
        <dbReference type="EMBL" id="KAK0570902.1"/>
    </source>
</evidence>
<reference evidence="3" key="2">
    <citation type="submission" date="2023-06" db="EMBL/GenBank/DDBJ databases">
        <authorList>
            <person name="Swenson N.G."/>
            <person name="Wegrzyn J.L."/>
            <person name="Mcevoy S.L."/>
        </authorList>
    </citation>
    <scope>NUCLEOTIDE SEQUENCE</scope>
    <source>
        <strain evidence="3">NS2018</strain>
        <tissue evidence="3">Leaf</tissue>
    </source>
</reference>
<gene>
    <name evidence="3" type="ORF">LWI29_008174</name>
</gene>
<dbReference type="SUPFAM" id="SSF51161">
    <property type="entry name" value="Trimeric LpxA-like enzymes"/>
    <property type="match status" value="1"/>
</dbReference>
<dbReference type="SUPFAM" id="SSF53448">
    <property type="entry name" value="Nucleotide-diphospho-sugar transferases"/>
    <property type="match status" value="1"/>
</dbReference>
<dbReference type="GO" id="GO:0008878">
    <property type="term" value="F:glucose-1-phosphate adenylyltransferase activity"/>
    <property type="evidence" value="ECO:0007669"/>
    <property type="project" value="InterPro"/>
</dbReference>
<evidence type="ECO:0000313" key="4">
    <source>
        <dbReference type="Proteomes" id="UP001168877"/>
    </source>
</evidence>
<dbReference type="PANTHER" id="PTHR43523">
    <property type="entry name" value="GLUCOSE-1-PHOSPHATE ADENYLYLTRANSFERASE-RELATED"/>
    <property type="match status" value="1"/>
</dbReference>
<proteinExistence type="inferred from homology"/>
<evidence type="ECO:0000259" key="2">
    <source>
        <dbReference type="Pfam" id="PF00483"/>
    </source>
</evidence>
<dbReference type="AlphaFoldDB" id="A0AA39RD30"/>
<dbReference type="InterPro" id="IPR029044">
    <property type="entry name" value="Nucleotide-diphossugar_trans"/>
</dbReference>
<dbReference type="InterPro" id="IPR011831">
    <property type="entry name" value="ADP-Glc_PPase"/>
</dbReference>
<accession>A0AA39RD30</accession>
<protein>
    <recommendedName>
        <fullName evidence="2">Nucleotidyl transferase domain-containing protein</fullName>
    </recommendedName>
</protein>
<reference evidence="3" key="1">
    <citation type="journal article" date="2022" name="Plant J.">
        <title>Strategies of tolerance reflected in two North American maple genomes.</title>
        <authorList>
            <person name="McEvoy S.L."/>
            <person name="Sezen U.U."/>
            <person name="Trouern-Trend A."/>
            <person name="McMahon S.M."/>
            <person name="Schaberg P.G."/>
            <person name="Yang J."/>
            <person name="Wegrzyn J.L."/>
            <person name="Swenson N.G."/>
        </authorList>
    </citation>
    <scope>NUCLEOTIDE SEQUENCE</scope>
    <source>
        <strain evidence="3">NS2018</strain>
    </source>
</reference>
<dbReference type="Pfam" id="PF25247">
    <property type="entry name" value="LbH_GLGC"/>
    <property type="match status" value="1"/>
</dbReference>
<feature type="domain" description="Nucleotidyl transferase" evidence="2">
    <location>
        <begin position="235"/>
        <end position="302"/>
    </location>
</feature>
<comment type="caution">
    <text evidence="3">The sequence shown here is derived from an EMBL/GenBank/DDBJ whole genome shotgun (WGS) entry which is preliminary data.</text>
</comment>
<evidence type="ECO:0000256" key="1">
    <source>
        <dbReference type="ARBA" id="ARBA00010443"/>
    </source>
</evidence>
<comment type="similarity">
    <text evidence="1">Belongs to the bacterial/plant glucose-1-phosphate adenylyltransferase family.</text>
</comment>
<name>A0AA39RD30_ACESA</name>
<dbReference type="InterPro" id="IPR011004">
    <property type="entry name" value="Trimer_LpxA-like_sf"/>
</dbReference>
<dbReference type="Gene3D" id="3.90.550.10">
    <property type="entry name" value="Spore Coat Polysaccharide Biosynthesis Protein SpsA, Chain A"/>
    <property type="match status" value="1"/>
</dbReference>
<dbReference type="PANTHER" id="PTHR43523:SF17">
    <property type="entry name" value="INACTIVE GLUCOSE-1-PHOSPHATE ADENYLYLTRANSFERASE SMALL SUBUNIT 2, CHLOROPLASTIC"/>
    <property type="match status" value="1"/>
</dbReference>
<dbReference type="EMBL" id="JAUESC010000388">
    <property type="protein sequence ID" value="KAK0570902.1"/>
    <property type="molecule type" value="Genomic_DNA"/>
</dbReference>